<sequence length="505" mass="54982">MVVNRPIFSFQKVVKTMSSNIYTALMEAARKGDMAALRQNMRQQARLKDNLGVTALMYAAQAGRYEAVSLLAEYEAGMQDWRGKTALITAIQNGHAEVARLLVPYEAGLRDTDGATALMSAASMGFSGLIQELLEKELKCVDDNGKTALMYAAESNQVDAVKILLKHEAGIRDASGQTAMMYATVSGNISVIELLLSYEAGICKDNGWSCLMTAAKLGNFEAAELLASKEACLAKQNGMTALMVAAQFDHEDIVRLLMAAEGNMVRKDGLSARNIASQFGNHEIADILASSTHLFHPINPPTSVGRSRSVNEPKAEHDLSKAFTSSNLMPPQRYQHPHATPSHVSTTPTTRGAARREGQQGPVVYSTPALIESNHTSSHPDGNSSKLVESYILSEASQFDNITLNATLMDSVQSGHSAPNNSKILKLLTDIDCKDCEIDALKKQVTQLQNQLSRKADGLVDIKADYLSQARQLQRMAEYMLEFANEIEPGINYMSSNTTQKSETQ</sequence>
<feature type="repeat" description="ANK" evidence="1">
    <location>
        <begin position="82"/>
        <end position="114"/>
    </location>
</feature>
<reference evidence="4 5" key="1">
    <citation type="journal article" date="2015" name="Mol. Biochem. Parasitol.">
        <title>Identification of polymorphic genes for use in assemblage B genotyping assays through comparative genomics of multiple assemblage B Giardia duodenalis isolates.</title>
        <authorList>
            <person name="Wielinga C."/>
            <person name="Thompson R.C."/>
            <person name="Monis P."/>
            <person name="Ryan U."/>
        </authorList>
    </citation>
    <scope>NUCLEOTIDE SEQUENCE [LARGE SCALE GENOMIC DNA]</scope>
    <source>
        <strain evidence="4 5">BAH15c1</strain>
    </source>
</reference>
<evidence type="ECO:0000313" key="5">
    <source>
        <dbReference type="Proteomes" id="UP000070089"/>
    </source>
</evidence>
<gene>
    <name evidence="4" type="ORF">QR46_0512</name>
</gene>
<comment type="caution">
    <text evidence="4">The sequence shown here is derived from an EMBL/GenBank/DDBJ whole genome shotgun (WGS) entry which is preliminary data.</text>
</comment>
<dbReference type="OrthoDB" id="20872at2759"/>
<dbReference type="InterPro" id="IPR002110">
    <property type="entry name" value="Ankyrin_rpt"/>
</dbReference>
<dbReference type="PROSITE" id="PS50297">
    <property type="entry name" value="ANK_REP_REGION"/>
    <property type="match status" value="2"/>
</dbReference>
<accession>A0A132NZC0</accession>
<dbReference type="EMBL" id="JXTI01000008">
    <property type="protein sequence ID" value="KWX15418.1"/>
    <property type="molecule type" value="Genomic_DNA"/>
</dbReference>
<evidence type="ECO:0000256" key="3">
    <source>
        <dbReference type="SAM" id="MobiDB-lite"/>
    </source>
</evidence>
<feature type="coiled-coil region" evidence="2">
    <location>
        <begin position="431"/>
        <end position="458"/>
    </location>
</feature>
<name>A0A132NZC0_GIAIN</name>
<dbReference type="SUPFAM" id="SSF48403">
    <property type="entry name" value="Ankyrin repeat"/>
    <property type="match status" value="1"/>
</dbReference>
<feature type="repeat" description="ANK" evidence="1">
    <location>
        <begin position="144"/>
        <end position="176"/>
    </location>
</feature>
<feature type="repeat" description="ANK" evidence="1">
    <location>
        <begin position="237"/>
        <end position="269"/>
    </location>
</feature>
<protein>
    <submittedName>
        <fullName evidence="4">Protein 21.1</fullName>
    </submittedName>
</protein>
<keyword evidence="2" id="KW-0175">Coiled coil</keyword>
<dbReference type="PANTHER" id="PTHR24120:SF4">
    <property type="entry name" value="GH07239P"/>
    <property type="match status" value="1"/>
</dbReference>
<dbReference type="VEuPathDB" id="GiardiaDB:QR46_0512"/>
<dbReference type="Pfam" id="PF12796">
    <property type="entry name" value="Ank_2"/>
    <property type="match status" value="3"/>
</dbReference>
<keyword evidence="1" id="KW-0040">ANK repeat</keyword>
<dbReference type="SMART" id="SM00248">
    <property type="entry name" value="ANK"/>
    <property type="match status" value="8"/>
</dbReference>
<feature type="region of interest" description="Disordered" evidence="3">
    <location>
        <begin position="334"/>
        <end position="361"/>
    </location>
</feature>
<dbReference type="Gene3D" id="1.25.40.20">
    <property type="entry name" value="Ankyrin repeat-containing domain"/>
    <property type="match status" value="3"/>
</dbReference>
<dbReference type="PROSITE" id="PS50088">
    <property type="entry name" value="ANK_REPEAT"/>
    <property type="match status" value="4"/>
</dbReference>
<proteinExistence type="predicted"/>
<evidence type="ECO:0000313" key="4">
    <source>
        <dbReference type="EMBL" id="KWX15418.1"/>
    </source>
</evidence>
<dbReference type="Proteomes" id="UP000070089">
    <property type="component" value="Unassembled WGS sequence"/>
</dbReference>
<evidence type="ECO:0000256" key="2">
    <source>
        <dbReference type="SAM" id="Coils"/>
    </source>
</evidence>
<dbReference type="InterPro" id="IPR036770">
    <property type="entry name" value="Ankyrin_rpt-contain_sf"/>
</dbReference>
<dbReference type="PANTHER" id="PTHR24120">
    <property type="entry name" value="GH07239P"/>
    <property type="match status" value="1"/>
</dbReference>
<evidence type="ECO:0000256" key="1">
    <source>
        <dbReference type="PROSITE-ProRule" id="PRU00023"/>
    </source>
</evidence>
<dbReference type="AlphaFoldDB" id="A0A132NZC0"/>
<organism evidence="4 5">
    <name type="scientific">Giardia duodenalis assemblage B</name>
    <dbReference type="NCBI Taxonomy" id="1394984"/>
    <lineage>
        <taxon>Eukaryota</taxon>
        <taxon>Metamonada</taxon>
        <taxon>Diplomonadida</taxon>
        <taxon>Hexamitidae</taxon>
        <taxon>Giardiinae</taxon>
        <taxon>Giardia</taxon>
    </lineage>
</organism>
<feature type="repeat" description="ANK" evidence="1">
    <location>
        <begin position="175"/>
        <end position="207"/>
    </location>
</feature>